<evidence type="ECO:0000259" key="12">
    <source>
        <dbReference type="Pfam" id="PF16327"/>
    </source>
</evidence>
<dbReference type="PANTHER" id="PTHR43653">
    <property type="entry name" value="CYTOCHROME C ASSEMBLY PROTEIN-RELATED"/>
    <property type="match status" value="1"/>
</dbReference>
<evidence type="ECO:0000313" key="13">
    <source>
        <dbReference type="EMBL" id="ALL12594.1"/>
    </source>
</evidence>
<feature type="transmembrane region" description="Helical" evidence="10">
    <location>
        <begin position="96"/>
        <end position="117"/>
    </location>
</feature>
<reference evidence="13 14" key="1">
    <citation type="submission" date="2015-10" db="EMBL/GenBank/DDBJ databases">
        <title>Conservation of the essential genome among Caulobacter and Brevundimonas species.</title>
        <authorList>
            <person name="Scott D."/>
            <person name="Ely B."/>
        </authorList>
    </citation>
    <scope>NUCLEOTIDE SEQUENCE [LARGE SCALE GENOMIC DNA]</scope>
    <source>
        <strain evidence="13 14">CB4</strain>
    </source>
</reference>
<comment type="similarity">
    <text evidence="2">Belongs to the CcmF/CycK/Ccl1/NrfE/CcsA family.</text>
</comment>
<evidence type="ECO:0000256" key="7">
    <source>
        <dbReference type="ARBA" id="ARBA00022989"/>
    </source>
</evidence>
<keyword evidence="14" id="KW-1185">Reference proteome</keyword>
<feature type="transmembrane region" description="Helical" evidence="10">
    <location>
        <begin position="312"/>
        <end position="331"/>
    </location>
</feature>
<dbReference type="RefSeq" id="WP_062144609.1">
    <property type="nucleotide sequence ID" value="NZ_CP013002.1"/>
</dbReference>
<dbReference type="PRINTS" id="PR01411">
    <property type="entry name" value="CCMFBIOGNSIS"/>
</dbReference>
<evidence type="ECO:0000256" key="9">
    <source>
        <dbReference type="ARBA" id="ARBA00037230"/>
    </source>
</evidence>
<dbReference type="GO" id="GO:0020037">
    <property type="term" value="F:heme binding"/>
    <property type="evidence" value="ECO:0007669"/>
    <property type="project" value="InterPro"/>
</dbReference>
<dbReference type="InterPro" id="IPR002541">
    <property type="entry name" value="Cyt_c_assembly"/>
</dbReference>
<dbReference type="Proteomes" id="UP000056905">
    <property type="component" value="Chromosome"/>
</dbReference>
<evidence type="ECO:0000256" key="10">
    <source>
        <dbReference type="SAM" id="Phobius"/>
    </source>
</evidence>
<keyword evidence="4" id="KW-0997">Cell inner membrane</keyword>
<dbReference type="GO" id="GO:0005886">
    <property type="term" value="C:plasma membrane"/>
    <property type="evidence" value="ECO:0007669"/>
    <property type="project" value="UniProtKB-SubCell"/>
</dbReference>
<feature type="domain" description="Cytochrome c-type biogenesis protein CcmF C-terminal" evidence="12">
    <location>
        <begin position="315"/>
        <end position="645"/>
    </location>
</feature>
<feature type="transmembrane region" description="Helical" evidence="10">
    <location>
        <begin position="41"/>
        <end position="62"/>
    </location>
</feature>
<dbReference type="InterPro" id="IPR032523">
    <property type="entry name" value="CcmF_C"/>
</dbReference>
<feature type="transmembrane region" description="Helical" evidence="10">
    <location>
        <begin position="124"/>
        <end position="142"/>
    </location>
</feature>
<sequence length="660" mass="70148">MIIELGAFALILALVLSVAQTGLSAVAGARRAPMLAGAGRGAALAAFGATAVTFACLVWAFVSSDFSVANVAANSHTAKPMLFKVAGAWGSHEGSMLLWCLVLTGYGAAMALFGASLPPRLRAYAVAVQGALGVMFLAYTVFASNPMVRLTEVPIEGRSLNPLLQDWALAVHPPFLYAGYVGFSVVYSLAMAALMDGRVDAAWARWVRPWTLAAWSLLTIGITLGAFWAYYELGWGGWWFWDPVENASFMPWLIGAALLHSAIVMEKRGALPGWTVFLALAAFTFSMLGAFLVRSGVLTSVHAFAVDPTRGVLLLIMMGLAAGAGFLLFALRAPSLNSGGLFAPVSRESAIVLNNIVLSTATATVLLGTLYPLIREAFDGEAVSVGPPFFNLTFTPIMLLALAILPAGPLLAWKRGDASAVMRRLWLALAAAALLGLLTYALITPRKALASAGVALGFWLIGGALAELAERLKLLRAPLAEVWRRAVGLPRGAWGTTLAHAGMGVFVLGASFETAWRVEQAQALNLNQSFKLGRYEVTLTNVGSVEGPNYLAERGLVRITDPDGRVVCQAKPERRYYPTGGQTTSEVAICPKGLDDLYVVLGERRGSESGKPAWLVRAYVNPWVRLIFLGPLLMALGGAISVSDRRLRLGVGRKASEAQA</sequence>
<dbReference type="AlphaFoldDB" id="A0A0N7JH73"/>
<proteinExistence type="inferred from homology"/>
<feature type="domain" description="Cytochrome c assembly protein" evidence="11">
    <location>
        <begin position="89"/>
        <end position="295"/>
    </location>
</feature>
<feature type="transmembrane region" description="Helical" evidence="10">
    <location>
        <begin position="449"/>
        <end position="469"/>
    </location>
</feature>
<feature type="transmembrane region" description="Helical" evidence="10">
    <location>
        <begin position="272"/>
        <end position="292"/>
    </location>
</feature>
<dbReference type="InterPro" id="IPR003567">
    <property type="entry name" value="Cyt_c_biogenesis"/>
</dbReference>
<dbReference type="NCBIfam" id="NF007691">
    <property type="entry name" value="PRK10369.1"/>
    <property type="match status" value="1"/>
</dbReference>
<gene>
    <name evidence="13" type="ORF">AQ619_04045</name>
</gene>
<comment type="function">
    <text evidence="9">Required for the biogenesis of c-type cytochromes. Possible subunit of a heme lyase.</text>
</comment>
<evidence type="ECO:0000313" key="14">
    <source>
        <dbReference type="Proteomes" id="UP000056905"/>
    </source>
</evidence>
<evidence type="ECO:0000256" key="3">
    <source>
        <dbReference type="ARBA" id="ARBA00022475"/>
    </source>
</evidence>
<evidence type="ECO:0000256" key="1">
    <source>
        <dbReference type="ARBA" id="ARBA00004429"/>
    </source>
</evidence>
<dbReference type="GO" id="GO:0017004">
    <property type="term" value="P:cytochrome complex assembly"/>
    <property type="evidence" value="ECO:0007669"/>
    <property type="project" value="UniProtKB-KW"/>
</dbReference>
<feature type="transmembrane region" description="Helical" evidence="10">
    <location>
        <begin position="425"/>
        <end position="443"/>
    </location>
</feature>
<evidence type="ECO:0000256" key="4">
    <source>
        <dbReference type="ARBA" id="ARBA00022519"/>
    </source>
</evidence>
<dbReference type="Pfam" id="PF01578">
    <property type="entry name" value="Cytochrom_C_asm"/>
    <property type="match status" value="1"/>
</dbReference>
<feature type="transmembrane region" description="Helical" evidence="10">
    <location>
        <begin position="623"/>
        <end position="643"/>
    </location>
</feature>
<feature type="transmembrane region" description="Helical" evidence="10">
    <location>
        <begin position="175"/>
        <end position="195"/>
    </location>
</feature>
<keyword evidence="3" id="KW-1003">Cell membrane</keyword>
<dbReference type="EMBL" id="CP013002">
    <property type="protein sequence ID" value="ALL12594.1"/>
    <property type="molecule type" value="Genomic_DNA"/>
</dbReference>
<feature type="transmembrane region" description="Helical" evidence="10">
    <location>
        <begin position="249"/>
        <end position="265"/>
    </location>
</feature>
<feature type="transmembrane region" description="Helical" evidence="10">
    <location>
        <begin position="207"/>
        <end position="229"/>
    </location>
</feature>
<dbReference type="STRING" id="69395.AQ619_04045"/>
<keyword evidence="7 10" id="KW-1133">Transmembrane helix</keyword>
<dbReference type="GO" id="GO:0015232">
    <property type="term" value="F:heme transmembrane transporter activity"/>
    <property type="evidence" value="ECO:0007669"/>
    <property type="project" value="InterPro"/>
</dbReference>
<evidence type="ECO:0000256" key="2">
    <source>
        <dbReference type="ARBA" id="ARBA00009186"/>
    </source>
</evidence>
<dbReference type="InterPro" id="IPR003568">
    <property type="entry name" value="Cyt_c_biogenesis_CcmF"/>
</dbReference>
<keyword evidence="5 10" id="KW-0812">Transmembrane</keyword>
<dbReference type="NCBIfam" id="TIGR00353">
    <property type="entry name" value="nrfE"/>
    <property type="match status" value="1"/>
</dbReference>
<comment type="subcellular location">
    <subcellularLocation>
        <location evidence="1">Cell inner membrane</location>
        <topology evidence="1">Multi-pass membrane protein</topology>
    </subcellularLocation>
</comment>
<evidence type="ECO:0000256" key="6">
    <source>
        <dbReference type="ARBA" id="ARBA00022748"/>
    </source>
</evidence>
<feature type="transmembrane region" description="Helical" evidence="10">
    <location>
        <begin position="6"/>
        <end position="29"/>
    </location>
</feature>
<evidence type="ECO:0000256" key="5">
    <source>
        <dbReference type="ARBA" id="ARBA00022692"/>
    </source>
</evidence>
<evidence type="ECO:0000259" key="11">
    <source>
        <dbReference type="Pfam" id="PF01578"/>
    </source>
</evidence>
<dbReference type="Pfam" id="PF16327">
    <property type="entry name" value="CcmF_C"/>
    <property type="match status" value="1"/>
</dbReference>
<feature type="transmembrane region" description="Helical" evidence="10">
    <location>
        <begin position="394"/>
        <end position="413"/>
    </location>
</feature>
<accession>A0A0N7JH73</accession>
<dbReference type="OrthoDB" id="9761451at2"/>
<feature type="transmembrane region" description="Helical" evidence="10">
    <location>
        <begin position="352"/>
        <end position="374"/>
    </location>
</feature>
<keyword evidence="8 10" id="KW-0472">Membrane</keyword>
<dbReference type="PRINTS" id="PR01410">
    <property type="entry name" value="CCBIOGENESIS"/>
</dbReference>
<keyword evidence="6" id="KW-0201">Cytochrome c-type biogenesis</keyword>
<organism evidence="13 14">
    <name type="scientific">Caulobacter henricii</name>
    <dbReference type="NCBI Taxonomy" id="69395"/>
    <lineage>
        <taxon>Bacteria</taxon>
        <taxon>Pseudomonadati</taxon>
        <taxon>Pseudomonadota</taxon>
        <taxon>Alphaproteobacteria</taxon>
        <taxon>Caulobacterales</taxon>
        <taxon>Caulobacteraceae</taxon>
        <taxon>Caulobacter</taxon>
    </lineage>
</organism>
<protein>
    <submittedName>
        <fullName evidence="13">Cytochrome C biogenesis protein CcmF</fullName>
    </submittedName>
</protein>
<dbReference type="KEGG" id="chq:AQ619_04045"/>
<dbReference type="PANTHER" id="PTHR43653:SF1">
    <property type="entry name" value="CYTOCHROME C-TYPE BIOGENESIS PROTEIN CCMF"/>
    <property type="match status" value="1"/>
</dbReference>
<evidence type="ECO:0000256" key="8">
    <source>
        <dbReference type="ARBA" id="ARBA00023136"/>
    </source>
</evidence>
<name>A0A0N7JH73_9CAUL</name>